<dbReference type="GO" id="GO:0005506">
    <property type="term" value="F:iron ion binding"/>
    <property type="evidence" value="ECO:0007669"/>
    <property type="project" value="InterPro"/>
</dbReference>
<protein>
    <recommendedName>
        <fullName evidence="12">Cytochrome P450</fullName>
    </recommendedName>
</protein>
<keyword evidence="3 8" id="KW-0349">Heme</keyword>
<evidence type="ECO:0000256" key="2">
    <source>
        <dbReference type="ARBA" id="ARBA00010617"/>
    </source>
</evidence>
<evidence type="ECO:0000256" key="7">
    <source>
        <dbReference type="ARBA" id="ARBA00023033"/>
    </source>
</evidence>
<dbReference type="GO" id="GO:0004497">
    <property type="term" value="F:monooxygenase activity"/>
    <property type="evidence" value="ECO:0007669"/>
    <property type="project" value="UniProtKB-KW"/>
</dbReference>
<feature type="binding site" description="axial binding residue" evidence="8">
    <location>
        <position position="280"/>
    </location>
    <ligand>
        <name>heme</name>
        <dbReference type="ChEBI" id="CHEBI:30413"/>
    </ligand>
    <ligandPart>
        <name>Fe</name>
        <dbReference type="ChEBI" id="CHEBI:18248"/>
    </ligandPart>
</feature>
<dbReference type="Pfam" id="PF00067">
    <property type="entry name" value="p450"/>
    <property type="match status" value="1"/>
</dbReference>
<dbReference type="GO" id="GO:0020037">
    <property type="term" value="F:heme binding"/>
    <property type="evidence" value="ECO:0007669"/>
    <property type="project" value="InterPro"/>
</dbReference>
<evidence type="ECO:0000256" key="8">
    <source>
        <dbReference type="PIRSR" id="PIRSR602401-1"/>
    </source>
</evidence>
<dbReference type="SUPFAM" id="SSF48264">
    <property type="entry name" value="Cytochrome P450"/>
    <property type="match status" value="1"/>
</dbReference>
<evidence type="ECO:0000256" key="6">
    <source>
        <dbReference type="ARBA" id="ARBA00023004"/>
    </source>
</evidence>
<evidence type="ECO:0000256" key="5">
    <source>
        <dbReference type="ARBA" id="ARBA00023002"/>
    </source>
</evidence>
<dbReference type="InterPro" id="IPR036396">
    <property type="entry name" value="Cyt_P450_sf"/>
</dbReference>
<dbReference type="PANTHER" id="PTHR47955">
    <property type="entry name" value="CYTOCHROME P450 FAMILY 71 PROTEIN"/>
    <property type="match status" value="1"/>
</dbReference>
<sequence>MLDSVASSPILVDLSKLTLSFTNNLIRRIAFGKQHDGTHRFHDILHETQHLLGDVNIADFFPWLSWVNKFNGVDTRLERNFRELDMYYDQVIEEHRDPSRPRLDDHEDLVDVLLGVQKNQTQPIRLTNDQIKGVLTDIFVAGTDTSAATLVWTMVELIKNPEAMKQAQEEITNIVGGKEKVEESDLPKLPYLKLVLKESFRLHPPLPLLVPRETTQACTINGYEIPAKTRVLINVKAISMNPTCWEDPDSFKPERFSGSAIDFKGRDFELIPFGAGRRGCPGISFGAVTVELALANLLHCFDWEMPHGMERNNIDMRQTVGLVMHKKTPLVAVATPRPCRSVEMHLKAEA</sequence>
<evidence type="ECO:0000313" key="10">
    <source>
        <dbReference type="EMBL" id="GMH01220.1"/>
    </source>
</evidence>
<evidence type="ECO:0000256" key="3">
    <source>
        <dbReference type="ARBA" id="ARBA00022617"/>
    </source>
</evidence>
<dbReference type="Proteomes" id="UP001279734">
    <property type="component" value="Unassembled WGS sequence"/>
</dbReference>
<dbReference type="PRINTS" id="PR00463">
    <property type="entry name" value="EP450I"/>
</dbReference>
<dbReference type="AlphaFoldDB" id="A0AAD3RYT6"/>
<evidence type="ECO:0000256" key="1">
    <source>
        <dbReference type="ARBA" id="ARBA00001971"/>
    </source>
</evidence>
<reference evidence="10" key="1">
    <citation type="submission" date="2023-05" db="EMBL/GenBank/DDBJ databases">
        <title>Nepenthes gracilis genome sequencing.</title>
        <authorList>
            <person name="Fukushima K."/>
        </authorList>
    </citation>
    <scope>NUCLEOTIDE SEQUENCE</scope>
    <source>
        <strain evidence="10">SING2019-196</strain>
    </source>
</reference>
<dbReference type="PROSITE" id="PS00086">
    <property type="entry name" value="CYTOCHROME_P450"/>
    <property type="match status" value="1"/>
</dbReference>
<keyword evidence="11" id="KW-1185">Reference proteome</keyword>
<organism evidence="10 11">
    <name type="scientific">Nepenthes gracilis</name>
    <name type="common">Slender pitcher plant</name>
    <dbReference type="NCBI Taxonomy" id="150966"/>
    <lineage>
        <taxon>Eukaryota</taxon>
        <taxon>Viridiplantae</taxon>
        <taxon>Streptophyta</taxon>
        <taxon>Embryophyta</taxon>
        <taxon>Tracheophyta</taxon>
        <taxon>Spermatophyta</taxon>
        <taxon>Magnoliopsida</taxon>
        <taxon>eudicotyledons</taxon>
        <taxon>Gunneridae</taxon>
        <taxon>Pentapetalae</taxon>
        <taxon>Caryophyllales</taxon>
        <taxon>Nepenthaceae</taxon>
        <taxon>Nepenthes</taxon>
    </lineage>
</organism>
<dbReference type="GO" id="GO:0016705">
    <property type="term" value="F:oxidoreductase activity, acting on paired donors, with incorporation or reduction of molecular oxygen"/>
    <property type="evidence" value="ECO:0007669"/>
    <property type="project" value="InterPro"/>
</dbReference>
<dbReference type="InterPro" id="IPR017972">
    <property type="entry name" value="Cyt_P450_CS"/>
</dbReference>
<proteinExistence type="inferred from homology"/>
<dbReference type="EMBL" id="BSYO01000002">
    <property type="protein sequence ID" value="GMH01220.1"/>
    <property type="molecule type" value="Genomic_DNA"/>
</dbReference>
<dbReference type="PANTHER" id="PTHR47955:SF19">
    <property type="entry name" value="CYTOCHROME P450 71A9-LIKE ISOFORM X1"/>
    <property type="match status" value="1"/>
</dbReference>
<dbReference type="FunFam" id="1.10.630.10:FF:000126">
    <property type="entry name" value="Predicted protein"/>
    <property type="match status" value="1"/>
</dbReference>
<dbReference type="InterPro" id="IPR001128">
    <property type="entry name" value="Cyt_P450"/>
</dbReference>
<dbReference type="InterPro" id="IPR002401">
    <property type="entry name" value="Cyt_P450_E_grp-I"/>
</dbReference>
<evidence type="ECO:0000313" key="11">
    <source>
        <dbReference type="Proteomes" id="UP001279734"/>
    </source>
</evidence>
<keyword evidence="6 8" id="KW-0408">Iron</keyword>
<accession>A0AAD3RYT6</accession>
<keyword evidence="5 9" id="KW-0560">Oxidoreductase</keyword>
<dbReference type="PRINTS" id="PR00385">
    <property type="entry name" value="P450"/>
</dbReference>
<keyword evidence="7 9" id="KW-0503">Monooxygenase</keyword>
<evidence type="ECO:0008006" key="12">
    <source>
        <dbReference type="Google" id="ProtNLM"/>
    </source>
</evidence>
<evidence type="ECO:0000256" key="9">
    <source>
        <dbReference type="RuleBase" id="RU000461"/>
    </source>
</evidence>
<comment type="caution">
    <text evidence="10">The sequence shown here is derived from an EMBL/GenBank/DDBJ whole genome shotgun (WGS) entry which is preliminary data.</text>
</comment>
<dbReference type="Gene3D" id="1.10.630.10">
    <property type="entry name" value="Cytochrome P450"/>
    <property type="match status" value="1"/>
</dbReference>
<comment type="similarity">
    <text evidence="2 9">Belongs to the cytochrome P450 family.</text>
</comment>
<comment type="cofactor">
    <cofactor evidence="1 8">
        <name>heme</name>
        <dbReference type="ChEBI" id="CHEBI:30413"/>
    </cofactor>
</comment>
<keyword evidence="4 8" id="KW-0479">Metal-binding</keyword>
<name>A0AAD3RYT6_NEPGR</name>
<evidence type="ECO:0000256" key="4">
    <source>
        <dbReference type="ARBA" id="ARBA00022723"/>
    </source>
</evidence>
<gene>
    <name evidence="10" type="ORF">Nepgr_003059</name>
</gene>